<organism evidence="2 3">
    <name type="scientific">Ktedonosporobacter rubrisoli</name>
    <dbReference type="NCBI Taxonomy" id="2509675"/>
    <lineage>
        <taxon>Bacteria</taxon>
        <taxon>Bacillati</taxon>
        <taxon>Chloroflexota</taxon>
        <taxon>Ktedonobacteria</taxon>
        <taxon>Ktedonobacterales</taxon>
        <taxon>Ktedonosporobacteraceae</taxon>
        <taxon>Ktedonosporobacter</taxon>
    </lineage>
</organism>
<dbReference type="Proteomes" id="UP000290365">
    <property type="component" value="Chromosome"/>
</dbReference>
<dbReference type="EMBL" id="CP035758">
    <property type="protein sequence ID" value="QBD81975.1"/>
    <property type="molecule type" value="Genomic_DNA"/>
</dbReference>
<keyword evidence="3" id="KW-1185">Reference proteome</keyword>
<accession>A0A4P6K1W3</accession>
<feature type="domain" description="NADPH-dependent FMN reductase-like" evidence="1">
    <location>
        <begin position="5"/>
        <end position="150"/>
    </location>
</feature>
<dbReference type="RefSeq" id="WP_129893035.1">
    <property type="nucleotide sequence ID" value="NZ_CP035758.1"/>
</dbReference>
<name>A0A4P6K1W3_KTERU</name>
<dbReference type="InterPro" id="IPR029039">
    <property type="entry name" value="Flavoprotein-like_sf"/>
</dbReference>
<dbReference type="AlphaFoldDB" id="A0A4P6K1W3"/>
<evidence type="ECO:0000313" key="3">
    <source>
        <dbReference type="Proteomes" id="UP000290365"/>
    </source>
</evidence>
<protein>
    <submittedName>
        <fullName evidence="2">NAD(P)H-dependent oxidoreductase</fullName>
    </submittedName>
</protein>
<dbReference type="InterPro" id="IPR005025">
    <property type="entry name" value="FMN_Rdtase-like_dom"/>
</dbReference>
<dbReference type="InterPro" id="IPR050712">
    <property type="entry name" value="NAD(P)H-dep_reductase"/>
</dbReference>
<dbReference type="GO" id="GO:0005829">
    <property type="term" value="C:cytosol"/>
    <property type="evidence" value="ECO:0007669"/>
    <property type="project" value="TreeGrafter"/>
</dbReference>
<dbReference type="PANTHER" id="PTHR30543:SF21">
    <property type="entry name" value="NAD(P)H-DEPENDENT FMN REDUCTASE LOT6"/>
    <property type="match status" value="1"/>
</dbReference>
<reference evidence="2 3" key="1">
    <citation type="submission" date="2019-01" db="EMBL/GenBank/DDBJ databases">
        <title>Ktedonosporobacter rubrisoli SCAWS-G2.</title>
        <authorList>
            <person name="Huang Y."/>
            <person name="Yan B."/>
        </authorList>
    </citation>
    <scope>NUCLEOTIDE SEQUENCE [LARGE SCALE GENOMIC DNA]</scope>
    <source>
        <strain evidence="2 3">SCAWS-G2</strain>
    </source>
</reference>
<evidence type="ECO:0000259" key="1">
    <source>
        <dbReference type="Pfam" id="PF03358"/>
    </source>
</evidence>
<dbReference type="PANTHER" id="PTHR30543">
    <property type="entry name" value="CHROMATE REDUCTASE"/>
    <property type="match status" value="1"/>
</dbReference>
<dbReference type="KEGG" id="kbs:EPA93_40760"/>
<evidence type="ECO:0000313" key="2">
    <source>
        <dbReference type="EMBL" id="QBD81975.1"/>
    </source>
</evidence>
<dbReference type="GO" id="GO:0016491">
    <property type="term" value="F:oxidoreductase activity"/>
    <property type="evidence" value="ECO:0007669"/>
    <property type="project" value="InterPro"/>
</dbReference>
<sequence length="185" mass="20306">MKTIHIAGIVGSLRQKSYNKWALQAAAHELPAGAELEIISIADLPMYNQDLEEAGDPAVVQAFKEKLREADAVLIATPEYNYSVPGVLKNALDWASRPTGKSVLTGKPVAIMGASYGPYGTVRAQMSLRQSLGYINAFSLNKPDVFITYADQKFAADGDLRDVKTREQIRALLEALVEWTRLLAR</sequence>
<dbReference type="GO" id="GO:0010181">
    <property type="term" value="F:FMN binding"/>
    <property type="evidence" value="ECO:0007669"/>
    <property type="project" value="TreeGrafter"/>
</dbReference>
<dbReference type="OrthoDB" id="9806724at2"/>
<dbReference type="SUPFAM" id="SSF52218">
    <property type="entry name" value="Flavoproteins"/>
    <property type="match status" value="1"/>
</dbReference>
<gene>
    <name evidence="2" type="ORF">EPA93_40760</name>
</gene>
<dbReference type="Gene3D" id="3.40.50.360">
    <property type="match status" value="1"/>
</dbReference>
<proteinExistence type="predicted"/>
<dbReference type="Pfam" id="PF03358">
    <property type="entry name" value="FMN_red"/>
    <property type="match status" value="1"/>
</dbReference>